<gene>
    <name evidence="15" type="ORF">BBI10_25105</name>
</gene>
<feature type="binding site" evidence="11">
    <location>
        <position position="268"/>
    </location>
    <ligand>
        <name>a divalent metal cation</name>
        <dbReference type="ChEBI" id="CHEBI:60240"/>
    </ligand>
</feature>
<reference evidence="15 16" key="1">
    <citation type="submission" date="2016-08" db="EMBL/GenBank/DDBJ databases">
        <title>Whole genome sequence of Pseudomonas graminis strain UASWS1507, a potential biological control agent for agriculture.</title>
        <authorList>
            <person name="Crovadore J."/>
            <person name="Calmin G."/>
            <person name="Chablais R."/>
            <person name="Cochard B."/>
            <person name="Lefort F."/>
        </authorList>
    </citation>
    <scope>NUCLEOTIDE SEQUENCE [LARGE SCALE GENOMIC DNA]</scope>
    <source>
        <strain evidence="15 16">UASWS1507</strain>
    </source>
</reference>
<dbReference type="RefSeq" id="WP_065992759.1">
    <property type="nucleotide sequence ID" value="NZ_MDEN01000069.1"/>
</dbReference>
<sequence length="558" mass="60678">MTHATDRTLQVPFAGPTLLGTPLLNKGTAFSLDEREALALQGLLPERVETIEQQASRAYHQYQACATDLDKHILLRSIQDSNETLFYRVVDDHLDEMLPIIYTPTVGKVCQEFSRIYRSHRGLFISIADKDRIDEILNNVTKDNVKVIVVSDCERILGLGDQGVGGMGIPIGKLSLYTACGGISPAYTLPVVLDVGTNNPALLADPLYFGRGQERVRGAEYDAFVQAFVEGVQRRWPEAILQFEDFALTNAMPLLARFRDQLCCFNDDIQGTAAVTVGTLLAACKMKGQRLSDQTVAFVGAGSAGCGIAEQIIAAMQLEGLSEAQARSQVYLLNSKGLLTDRQPGLYDFQQRLAHSSDSLNDWAFSAHWPSLLEVVSNAKPTVLIGVSGKAGLFTQQIVETMHSHCPQPIIMPLSNPTSQIEAHPKDILQWTDGQALVATGSPFLPIEVLGKTFPIAQCNNSYIFPGIGLGAIASKATRVTDGMLMASAQALAECAAAGQMLPPLRDVQAVSKRIAFAVGMAAQRDSVAPPQSEDELSAAIEKDFWQPVYRSYVRRPD</sequence>
<dbReference type="GO" id="GO:0005829">
    <property type="term" value="C:cytosol"/>
    <property type="evidence" value="ECO:0007669"/>
    <property type="project" value="TreeGrafter"/>
</dbReference>
<feature type="binding site" evidence="11">
    <location>
        <position position="244"/>
    </location>
    <ligand>
        <name>a divalent metal cation</name>
        <dbReference type="ChEBI" id="CHEBI:60240"/>
    </ligand>
</feature>
<feature type="binding site" evidence="10">
    <location>
        <position position="155"/>
    </location>
    <ligand>
        <name>(S)-malate</name>
        <dbReference type="ChEBI" id="CHEBI:15589"/>
    </ligand>
</feature>
<dbReference type="InterPro" id="IPR012301">
    <property type="entry name" value="Malic_N_dom"/>
</dbReference>
<dbReference type="SUPFAM" id="SSF53223">
    <property type="entry name" value="Aminoacid dehydrogenase-like, N-terminal domain"/>
    <property type="match status" value="1"/>
</dbReference>
<dbReference type="FunFam" id="3.40.50.720:FF:000055">
    <property type="entry name" value="NAD-dependent malic enzyme"/>
    <property type="match status" value="1"/>
</dbReference>
<dbReference type="NCBIfam" id="NF010052">
    <property type="entry name" value="PRK13529.1"/>
    <property type="match status" value="1"/>
</dbReference>
<evidence type="ECO:0000256" key="4">
    <source>
        <dbReference type="ARBA" id="ARBA00022723"/>
    </source>
</evidence>
<evidence type="ECO:0000256" key="5">
    <source>
        <dbReference type="ARBA" id="ARBA00023002"/>
    </source>
</evidence>
<evidence type="ECO:0000313" key="15">
    <source>
        <dbReference type="EMBL" id="OCX11466.1"/>
    </source>
</evidence>
<comment type="cofactor">
    <cofactor evidence="11">
        <name>Mg(2+)</name>
        <dbReference type="ChEBI" id="CHEBI:18420"/>
    </cofactor>
    <cofactor evidence="11">
        <name>Mn(2+)</name>
        <dbReference type="ChEBI" id="CHEBI:29035"/>
    </cofactor>
    <text evidence="11">Divalent metal cations. Prefers magnesium or manganese.</text>
</comment>
<dbReference type="PANTHER" id="PTHR23406">
    <property type="entry name" value="MALIC ENZYME-RELATED"/>
    <property type="match status" value="1"/>
</dbReference>
<dbReference type="AlphaFoldDB" id="A0A1C2D9Y5"/>
<name>A0A1C2D9Y5_9PSED</name>
<dbReference type="Pfam" id="PF00390">
    <property type="entry name" value="malic"/>
    <property type="match status" value="1"/>
</dbReference>
<dbReference type="InterPro" id="IPR015884">
    <property type="entry name" value="Malic_enzyme_CS"/>
</dbReference>
<dbReference type="Gene3D" id="3.40.50.10380">
    <property type="entry name" value="Malic enzyme, N-terminal domain"/>
    <property type="match status" value="1"/>
</dbReference>
<dbReference type="PIRSF" id="PIRSF000106">
    <property type="entry name" value="ME"/>
    <property type="match status" value="1"/>
</dbReference>
<keyword evidence="4 11" id="KW-0479">Metal-binding</keyword>
<feature type="active site" description="Proton donor" evidence="9">
    <location>
        <position position="102"/>
    </location>
</feature>
<dbReference type="Gene3D" id="3.40.50.720">
    <property type="entry name" value="NAD(P)-binding Rossmann-like Domain"/>
    <property type="match status" value="1"/>
</dbReference>
<dbReference type="GO" id="GO:0046872">
    <property type="term" value="F:metal ion binding"/>
    <property type="evidence" value="ECO:0007669"/>
    <property type="project" value="UniProtKB-KW"/>
</dbReference>
<evidence type="ECO:0000256" key="9">
    <source>
        <dbReference type="PIRSR" id="PIRSR000106-1"/>
    </source>
</evidence>
<dbReference type="InterPro" id="IPR036291">
    <property type="entry name" value="NAD(P)-bd_dom_sf"/>
</dbReference>
<dbReference type="SUPFAM" id="SSF51735">
    <property type="entry name" value="NAD(P)-binding Rossmann-fold domains"/>
    <property type="match status" value="1"/>
</dbReference>
<comment type="similarity">
    <text evidence="2 12">Belongs to the malic enzymes family.</text>
</comment>
<comment type="catalytic activity">
    <reaction evidence="8">
        <text>(S)-malate + NAD(+) = pyruvate + CO2 + NADH</text>
        <dbReference type="Rhea" id="RHEA:12653"/>
        <dbReference type="ChEBI" id="CHEBI:15361"/>
        <dbReference type="ChEBI" id="CHEBI:15589"/>
        <dbReference type="ChEBI" id="CHEBI:16526"/>
        <dbReference type="ChEBI" id="CHEBI:57540"/>
        <dbReference type="ChEBI" id="CHEBI:57945"/>
        <dbReference type="EC" id="1.1.1.38"/>
    </reaction>
</comment>
<dbReference type="SMART" id="SM01274">
    <property type="entry name" value="malic"/>
    <property type="match status" value="1"/>
</dbReference>
<dbReference type="GO" id="GO:0051287">
    <property type="term" value="F:NAD binding"/>
    <property type="evidence" value="ECO:0007669"/>
    <property type="project" value="InterPro"/>
</dbReference>
<evidence type="ECO:0000313" key="16">
    <source>
        <dbReference type="Proteomes" id="UP000095143"/>
    </source>
</evidence>
<accession>A0A1C2D9Y5</accession>
<dbReference type="GO" id="GO:0004470">
    <property type="term" value="F:malic enzyme activity"/>
    <property type="evidence" value="ECO:0007669"/>
    <property type="project" value="InterPro"/>
</dbReference>
<dbReference type="FunFam" id="3.40.50.10380:FF:000001">
    <property type="entry name" value="NAD-dependent malic enzyme"/>
    <property type="match status" value="1"/>
</dbReference>
<dbReference type="SMART" id="SM00919">
    <property type="entry name" value="Malic_M"/>
    <property type="match status" value="1"/>
</dbReference>
<dbReference type="Proteomes" id="UP000095143">
    <property type="component" value="Unassembled WGS sequence"/>
</dbReference>
<feature type="binding site" evidence="11">
    <location>
        <position position="245"/>
    </location>
    <ligand>
        <name>a divalent metal cation</name>
        <dbReference type="ChEBI" id="CHEBI:60240"/>
    </ligand>
</feature>
<feature type="domain" description="Malic enzyme NAD-binding" evidence="13">
    <location>
        <begin position="269"/>
        <end position="524"/>
    </location>
</feature>
<evidence type="ECO:0000256" key="7">
    <source>
        <dbReference type="ARBA" id="ARBA00050168"/>
    </source>
</evidence>
<dbReference type="PROSITE" id="PS00331">
    <property type="entry name" value="MALIC_ENZYMES"/>
    <property type="match status" value="1"/>
</dbReference>
<dbReference type="PANTHER" id="PTHR23406:SF34">
    <property type="entry name" value="NAD-DEPENDENT MALIC ENZYME, MITOCHONDRIAL"/>
    <property type="match status" value="1"/>
</dbReference>
<evidence type="ECO:0000259" key="14">
    <source>
        <dbReference type="SMART" id="SM01274"/>
    </source>
</evidence>
<evidence type="ECO:0000256" key="3">
    <source>
        <dbReference type="ARBA" id="ARBA00013003"/>
    </source>
</evidence>
<feature type="active site" description="Proton acceptor" evidence="9">
    <location>
        <position position="173"/>
    </location>
</feature>
<dbReference type="InterPro" id="IPR012302">
    <property type="entry name" value="Malic_NAD-bd"/>
</dbReference>
<dbReference type="EMBL" id="MDEN01000069">
    <property type="protein sequence ID" value="OCX11466.1"/>
    <property type="molecule type" value="Genomic_DNA"/>
</dbReference>
<evidence type="ECO:0000256" key="2">
    <source>
        <dbReference type="ARBA" id="ARBA00008785"/>
    </source>
</evidence>
<protein>
    <recommendedName>
        <fullName evidence="3">malate dehydrogenase (oxaloacetate-decarboxylating)</fullName>
        <ecNumber evidence="3">1.1.1.38</ecNumber>
    </recommendedName>
</protein>
<evidence type="ECO:0000256" key="8">
    <source>
        <dbReference type="ARBA" id="ARBA00052591"/>
    </source>
</evidence>
<comment type="cofactor">
    <cofactor evidence="1">
        <name>Mn(2+)</name>
        <dbReference type="ChEBI" id="CHEBI:29035"/>
    </cofactor>
</comment>
<feature type="binding site" evidence="10">
    <location>
        <position position="460"/>
    </location>
    <ligand>
        <name>(S)-malate</name>
        <dbReference type="ChEBI" id="CHEBI:15589"/>
    </ligand>
</feature>
<keyword evidence="5" id="KW-0560">Oxidoreductase</keyword>
<organism evidence="15 16">
    <name type="scientific">Pseudomonas graminis</name>
    <dbReference type="NCBI Taxonomy" id="158627"/>
    <lineage>
        <taxon>Bacteria</taxon>
        <taxon>Pseudomonadati</taxon>
        <taxon>Pseudomonadota</taxon>
        <taxon>Gammaproteobacteria</taxon>
        <taxon>Pseudomonadales</taxon>
        <taxon>Pseudomonadaceae</taxon>
        <taxon>Pseudomonas</taxon>
    </lineage>
</organism>
<evidence type="ECO:0000256" key="6">
    <source>
        <dbReference type="ARBA" id="ARBA00023027"/>
    </source>
</evidence>
<evidence type="ECO:0000256" key="10">
    <source>
        <dbReference type="PIRSR" id="PIRSR000106-2"/>
    </source>
</evidence>
<dbReference type="Pfam" id="PF03949">
    <property type="entry name" value="Malic_M"/>
    <property type="match status" value="1"/>
</dbReference>
<evidence type="ECO:0000256" key="1">
    <source>
        <dbReference type="ARBA" id="ARBA00001936"/>
    </source>
</evidence>
<dbReference type="GO" id="GO:0016616">
    <property type="term" value="F:oxidoreductase activity, acting on the CH-OH group of donors, NAD or NADP as acceptor"/>
    <property type="evidence" value="ECO:0007669"/>
    <property type="project" value="InterPro"/>
</dbReference>
<feature type="binding site" evidence="10">
    <location>
        <position position="416"/>
    </location>
    <ligand>
        <name>(S)-malate</name>
        <dbReference type="ChEBI" id="CHEBI:15589"/>
    </ligand>
</feature>
<evidence type="ECO:0000259" key="13">
    <source>
        <dbReference type="SMART" id="SM00919"/>
    </source>
</evidence>
<comment type="caution">
    <text evidence="15">The sequence shown here is derived from an EMBL/GenBank/DDBJ whole genome shotgun (WGS) entry which is preliminary data.</text>
</comment>
<dbReference type="EC" id="1.1.1.38" evidence="3"/>
<dbReference type="InterPro" id="IPR001891">
    <property type="entry name" value="Malic_OxRdtase"/>
</dbReference>
<proteinExistence type="inferred from homology"/>
<dbReference type="OrthoDB" id="3314528at2"/>
<keyword evidence="6" id="KW-0520">NAD</keyword>
<feature type="domain" description="Malic enzyme N-terminal" evidence="14">
    <location>
        <begin position="79"/>
        <end position="259"/>
    </location>
</feature>
<comment type="catalytic activity">
    <reaction evidence="7">
        <text>oxaloacetate + H(+) = pyruvate + CO2</text>
        <dbReference type="Rhea" id="RHEA:15641"/>
        <dbReference type="ChEBI" id="CHEBI:15361"/>
        <dbReference type="ChEBI" id="CHEBI:15378"/>
        <dbReference type="ChEBI" id="CHEBI:16452"/>
        <dbReference type="ChEBI" id="CHEBI:16526"/>
        <dbReference type="EC" id="1.1.1.38"/>
    </reaction>
</comment>
<dbReference type="PRINTS" id="PR00072">
    <property type="entry name" value="MALOXRDTASE"/>
</dbReference>
<dbReference type="GO" id="GO:0006108">
    <property type="term" value="P:malate metabolic process"/>
    <property type="evidence" value="ECO:0007669"/>
    <property type="project" value="TreeGrafter"/>
</dbReference>
<evidence type="ECO:0000256" key="12">
    <source>
        <dbReference type="RuleBase" id="RU003427"/>
    </source>
</evidence>
<evidence type="ECO:0000256" key="11">
    <source>
        <dbReference type="PIRSR" id="PIRSR000106-3"/>
    </source>
</evidence>
<dbReference type="InterPro" id="IPR046346">
    <property type="entry name" value="Aminoacid_DH-like_N_sf"/>
</dbReference>
<dbReference type="InterPro" id="IPR037062">
    <property type="entry name" value="Malic_N_dom_sf"/>
</dbReference>